<evidence type="ECO:0000256" key="1">
    <source>
        <dbReference type="ARBA" id="ARBA00005964"/>
    </source>
</evidence>
<dbReference type="Proteomes" id="UP001141619">
    <property type="component" value="Unassembled WGS sequence"/>
</dbReference>
<reference evidence="5" key="2">
    <citation type="journal article" date="2023" name="Syst. Appl. Microbiol.">
        <title>Govania unica gen. nov., sp. nov., a rare biosphere bacterium that represents a novel family in the class Alphaproteobacteria.</title>
        <authorList>
            <person name="Vandamme P."/>
            <person name="Peeters C."/>
            <person name="Hettiarachchi A."/>
            <person name="Cnockaert M."/>
            <person name="Carlier A."/>
        </authorList>
    </citation>
    <scope>NUCLEOTIDE SEQUENCE</scope>
    <source>
        <strain evidence="5">LMG 31809</strain>
    </source>
</reference>
<gene>
    <name evidence="5" type="ORF">NYP16_13755</name>
</gene>
<keyword evidence="3" id="KW-0732">Signal</keyword>
<feature type="domain" description="Carboxylesterase type B" evidence="4">
    <location>
        <begin position="25"/>
        <end position="496"/>
    </location>
</feature>
<evidence type="ECO:0000313" key="6">
    <source>
        <dbReference type="Proteomes" id="UP001141619"/>
    </source>
</evidence>
<evidence type="ECO:0000256" key="2">
    <source>
        <dbReference type="ARBA" id="ARBA00022801"/>
    </source>
</evidence>
<dbReference type="Pfam" id="PF00135">
    <property type="entry name" value="COesterase"/>
    <property type="match status" value="1"/>
</dbReference>
<dbReference type="GO" id="GO:0016787">
    <property type="term" value="F:hydrolase activity"/>
    <property type="evidence" value="ECO:0007669"/>
    <property type="project" value="UniProtKB-KW"/>
</dbReference>
<dbReference type="SUPFAM" id="SSF53474">
    <property type="entry name" value="alpha/beta-Hydrolases"/>
    <property type="match status" value="1"/>
</dbReference>
<evidence type="ECO:0000256" key="3">
    <source>
        <dbReference type="RuleBase" id="RU361235"/>
    </source>
</evidence>
<dbReference type="AlphaFoldDB" id="A0A9X3Z862"/>
<keyword evidence="6" id="KW-1185">Reference proteome</keyword>
<comment type="caution">
    <text evidence="5">The sequence shown here is derived from an EMBL/GenBank/DDBJ whole genome shotgun (WGS) entry which is preliminary data.</text>
</comment>
<reference evidence="5" key="1">
    <citation type="submission" date="2022-08" db="EMBL/GenBank/DDBJ databases">
        <authorList>
            <person name="Vandamme P."/>
            <person name="Hettiarachchi A."/>
            <person name="Peeters C."/>
            <person name="Cnockaert M."/>
            <person name="Carlier A."/>
        </authorList>
    </citation>
    <scope>NUCLEOTIDE SEQUENCE</scope>
    <source>
        <strain evidence="5">LMG 31809</strain>
    </source>
</reference>
<keyword evidence="2 3" id="KW-0378">Hydrolase</keyword>
<feature type="chain" id="PRO_5041017070" description="Carboxylic ester hydrolase" evidence="3">
    <location>
        <begin position="25"/>
        <end position="523"/>
    </location>
</feature>
<name>A0A9X3Z862_9PROT</name>
<dbReference type="InterPro" id="IPR029058">
    <property type="entry name" value="AB_hydrolase_fold"/>
</dbReference>
<comment type="similarity">
    <text evidence="1 3">Belongs to the type-B carboxylesterase/lipase family.</text>
</comment>
<evidence type="ECO:0000259" key="4">
    <source>
        <dbReference type="Pfam" id="PF00135"/>
    </source>
</evidence>
<proteinExistence type="inferred from homology"/>
<feature type="signal peptide" evidence="3">
    <location>
        <begin position="1"/>
        <end position="24"/>
    </location>
</feature>
<dbReference type="RefSeq" id="WP_274944726.1">
    <property type="nucleotide sequence ID" value="NZ_JANWOI010000005.1"/>
</dbReference>
<dbReference type="InterPro" id="IPR002018">
    <property type="entry name" value="CarbesteraseB"/>
</dbReference>
<protein>
    <recommendedName>
        <fullName evidence="3">Carboxylic ester hydrolase</fullName>
        <ecNumber evidence="3">3.1.1.-</ecNumber>
    </recommendedName>
</protein>
<evidence type="ECO:0000313" key="5">
    <source>
        <dbReference type="EMBL" id="MDA5195015.1"/>
    </source>
</evidence>
<dbReference type="EMBL" id="JANWOI010000005">
    <property type="protein sequence ID" value="MDA5195015.1"/>
    <property type="molecule type" value="Genomic_DNA"/>
</dbReference>
<dbReference type="InterPro" id="IPR019826">
    <property type="entry name" value="Carboxylesterase_B_AS"/>
</dbReference>
<dbReference type="PROSITE" id="PS00122">
    <property type="entry name" value="CARBOXYLESTERASE_B_1"/>
    <property type="match status" value="1"/>
</dbReference>
<dbReference type="InterPro" id="IPR050309">
    <property type="entry name" value="Type-B_Carboxylest/Lipase"/>
</dbReference>
<accession>A0A9X3Z862</accession>
<organism evidence="5 6">
    <name type="scientific">Govanella unica</name>
    <dbReference type="NCBI Taxonomy" id="2975056"/>
    <lineage>
        <taxon>Bacteria</taxon>
        <taxon>Pseudomonadati</taxon>
        <taxon>Pseudomonadota</taxon>
        <taxon>Alphaproteobacteria</taxon>
        <taxon>Emcibacterales</taxon>
        <taxon>Govanellaceae</taxon>
        <taxon>Govanella</taxon>
    </lineage>
</organism>
<sequence>MMKINQVAAVLVSTVFMISTAAHAQSVVKTDSGAVSGIKAGDVIAYKGIPFAKPPVGDLRWRAPEPVTPWKGVKVADKYRADCMQVMFKVVDAPLAGAPSEDCLYTNIWTSAHASAKKRPVMVWVYGGGFVNGGSSPAVYAGDKFAQSDVVFVSFNYRLGRFGYFAHPALSKEAGAAPHGNYAILDQIAALKWVQRNIAAFGGDPDNVTILGQSAGGMAVHALVTTPLAKGLFSKAIVMSGGGRKLLGPTMSSKQAETIGAEFAKSKGVEGDAAPALKALRALSADQVMDGLSLMTLFTAKNFTPLYADGQVVSGPIDETYQDGKGANIPMIIGTTNADGFFFGDNLDQAYAPVGAARAEAEKIYDPENKHDAMRIGEAISADMMLIEPARHVTRIISQKGQPVYAYRYGYVPGYLRTKVFGAAHSSELPFVFDNVEVRHGAMTTEADNAEARLIHDYWVNFAKTGVPSSTSGGEWSKYDTASDDIMIFDTKGAHQQPDPFRTRLDFAERLATMSSADTTQPK</sequence>
<dbReference type="PANTHER" id="PTHR11559">
    <property type="entry name" value="CARBOXYLESTERASE"/>
    <property type="match status" value="1"/>
</dbReference>
<dbReference type="EC" id="3.1.1.-" evidence="3"/>
<dbReference type="Gene3D" id="3.40.50.1820">
    <property type="entry name" value="alpha/beta hydrolase"/>
    <property type="match status" value="1"/>
</dbReference>